<evidence type="ECO:0000256" key="1">
    <source>
        <dbReference type="SAM" id="SignalP"/>
    </source>
</evidence>
<gene>
    <name evidence="2" type="ORF">SAMN05444170_1872</name>
</gene>
<organism evidence="2 3">
    <name type="scientific">Bradyrhizobium erythrophlei</name>
    <dbReference type="NCBI Taxonomy" id="1437360"/>
    <lineage>
        <taxon>Bacteria</taxon>
        <taxon>Pseudomonadati</taxon>
        <taxon>Pseudomonadota</taxon>
        <taxon>Alphaproteobacteria</taxon>
        <taxon>Hyphomicrobiales</taxon>
        <taxon>Nitrobacteraceae</taxon>
        <taxon>Bradyrhizobium</taxon>
    </lineage>
</organism>
<name>A0A1M7TJH0_9BRAD</name>
<keyword evidence="1" id="KW-0732">Signal</keyword>
<reference evidence="3" key="1">
    <citation type="submission" date="2016-11" db="EMBL/GenBank/DDBJ databases">
        <authorList>
            <person name="Varghese N."/>
            <person name="Submissions S."/>
        </authorList>
    </citation>
    <scope>NUCLEOTIDE SEQUENCE [LARGE SCALE GENOMIC DNA]</scope>
    <source>
        <strain evidence="3">GAS401</strain>
    </source>
</reference>
<protein>
    <recommendedName>
        <fullName evidence="4">DUF3617 family protein</fullName>
    </recommendedName>
</protein>
<dbReference type="EMBL" id="LT670849">
    <property type="protein sequence ID" value="SHN70894.1"/>
    <property type="molecule type" value="Genomic_DNA"/>
</dbReference>
<feature type="chain" id="PRO_5011958088" description="DUF3617 family protein" evidence="1">
    <location>
        <begin position="19"/>
        <end position="169"/>
    </location>
</feature>
<dbReference type="InterPro" id="IPR022061">
    <property type="entry name" value="DUF3617"/>
</dbReference>
<sequence>MPLMGAALGLLFGPSAFAADAPARKAGLWEVKTAIEGQGRPVTVQQCIDAATDQMLQSSAGPFAAPLCTGRDVTKSDAGMTIDTHCSFNGKAANAHAVVSGSFDSAYTMTVTAEGGALPPVKMTIEGKWLSACAAGQQAGDVIMANGVKVNIPELQKRALGADPSQPGK</sequence>
<proteinExistence type="predicted"/>
<evidence type="ECO:0008006" key="4">
    <source>
        <dbReference type="Google" id="ProtNLM"/>
    </source>
</evidence>
<dbReference type="AlphaFoldDB" id="A0A1M7TJH0"/>
<dbReference type="Proteomes" id="UP000184096">
    <property type="component" value="Chromosome I"/>
</dbReference>
<feature type="signal peptide" evidence="1">
    <location>
        <begin position="1"/>
        <end position="18"/>
    </location>
</feature>
<evidence type="ECO:0000313" key="3">
    <source>
        <dbReference type="Proteomes" id="UP000184096"/>
    </source>
</evidence>
<dbReference type="Pfam" id="PF12276">
    <property type="entry name" value="DUF3617"/>
    <property type="match status" value="1"/>
</dbReference>
<evidence type="ECO:0000313" key="2">
    <source>
        <dbReference type="EMBL" id="SHN70894.1"/>
    </source>
</evidence>
<keyword evidence="3" id="KW-1185">Reference proteome</keyword>
<accession>A0A1M7TJH0</accession>